<dbReference type="GO" id="GO:1903487">
    <property type="term" value="P:regulation of lactation"/>
    <property type="evidence" value="ECO:0007669"/>
    <property type="project" value="Ensembl"/>
</dbReference>
<keyword evidence="4" id="KW-0548">Nucleotidyltransferase</keyword>
<dbReference type="InterPro" id="IPR006116">
    <property type="entry name" value="NT_2-5OAS_ClassI-CCAase"/>
</dbReference>
<dbReference type="AlphaFoldDB" id="A0A8D2D3K3"/>
<dbReference type="FunFam" id="3.30.460.10:FF:000007">
    <property type="entry name" value="2'-5'-oligoadenylate synthetase 1"/>
    <property type="match status" value="1"/>
</dbReference>
<dbReference type="GO" id="GO:0048471">
    <property type="term" value="C:perinuclear region of cytoplasm"/>
    <property type="evidence" value="ECO:0007669"/>
    <property type="project" value="Ensembl"/>
</dbReference>
<dbReference type="InterPro" id="IPR043519">
    <property type="entry name" value="NT_sf"/>
</dbReference>
<dbReference type="PROSITE" id="PS00832">
    <property type="entry name" value="25A_SYNTH_1"/>
    <property type="match status" value="2"/>
</dbReference>
<dbReference type="GO" id="GO:0005524">
    <property type="term" value="F:ATP binding"/>
    <property type="evidence" value="ECO:0007669"/>
    <property type="project" value="Ensembl"/>
</dbReference>
<keyword evidence="10" id="KW-1185">Reference proteome</keyword>
<dbReference type="GO" id="GO:0005829">
    <property type="term" value="C:cytosol"/>
    <property type="evidence" value="ECO:0007669"/>
    <property type="project" value="TreeGrafter"/>
</dbReference>
<name>A0A8D2D3K3_SCIVU</name>
<dbReference type="PANTHER" id="PTHR11258">
    <property type="entry name" value="2-5 OLIGOADENYLATE SYNTHETASE"/>
    <property type="match status" value="1"/>
</dbReference>
<dbReference type="GO" id="GO:0006401">
    <property type="term" value="P:RNA catabolic process"/>
    <property type="evidence" value="ECO:0007669"/>
    <property type="project" value="Ensembl"/>
</dbReference>
<dbReference type="FunFam" id="1.10.1410.20:FF:000001">
    <property type="entry name" value="2'-5'-oligoadenylate synthetase 1"/>
    <property type="match status" value="2"/>
</dbReference>
<evidence type="ECO:0000256" key="1">
    <source>
        <dbReference type="ARBA" id="ARBA00009526"/>
    </source>
</evidence>
<dbReference type="InterPro" id="IPR043518">
    <property type="entry name" value="2-5OAS_N_CS"/>
</dbReference>
<reference evidence="9" key="2">
    <citation type="submission" date="2025-09" db="UniProtKB">
        <authorList>
            <consortium name="Ensembl"/>
        </authorList>
    </citation>
    <scope>IDENTIFICATION</scope>
</reference>
<evidence type="ECO:0000256" key="4">
    <source>
        <dbReference type="ARBA" id="ARBA00022695"/>
    </source>
</evidence>
<keyword evidence="7" id="KW-0051">Antiviral defense</keyword>
<feature type="domain" description="2'-5'-oligoadenylate synthetase 1" evidence="8">
    <location>
        <begin position="493"/>
        <end position="679"/>
    </location>
</feature>
<dbReference type="PROSITE" id="PS00833">
    <property type="entry name" value="25A_SYNTH_2"/>
    <property type="match status" value="1"/>
</dbReference>
<keyword evidence="5" id="KW-0391">Immunity</keyword>
<evidence type="ECO:0000256" key="6">
    <source>
        <dbReference type="ARBA" id="ARBA00022884"/>
    </source>
</evidence>
<dbReference type="SUPFAM" id="SSF81631">
    <property type="entry name" value="PAP/OAS1 substrate-binding domain"/>
    <property type="match status" value="2"/>
</dbReference>
<dbReference type="EC" id="2.7.7.84" evidence="2"/>
<dbReference type="GO" id="GO:0051607">
    <property type="term" value="P:defense response to virus"/>
    <property type="evidence" value="ECO:0007669"/>
    <property type="project" value="UniProtKB-KW"/>
</dbReference>
<dbReference type="PROSITE" id="PS50152">
    <property type="entry name" value="25A_SYNTH_3"/>
    <property type="match status" value="2"/>
</dbReference>
<comment type="similarity">
    <text evidence="1">Belongs to the 2-5A synthase family.</text>
</comment>
<evidence type="ECO:0000256" key="3">
    <source>
        <dbReference type="ARBA" id="ARBA00022588"/>
    </source>
</evidence>
<dbReference type="SUPFAM" id="SSF81301">
    <property type="entry name" value="Nucleotidyltransferase"/>
    <property type="match status" value="2"/>
</dbReference>
<dbReference type="PANTHER" id="PTHR11258:SF3">
    <property type="entry name" value="2'-5'-OLIGOADENYLATE SYNTHASE 2"/>
    <property type="match status" value="1"/>
</dbReference>
<sequence>MGNWESQVSSVPAGQLGSFVQSHLRPPEDCQRRVAQTLAAVRAALLEGDSFPVVRGVATGGSYGRGTVLKGRSDGTLVLFLDHLARFQDQKTIQKELLTIIEGQLKARLCARGLTEGCEILRGGLAIEVLAGPQTVSFEVLLAFNALGFGENPSPWVYRDLKRSMDETAACPGEFAVCFTELQESFFGEFPRKLKDLVLLMKCWFQQCQKRWGAPASRPPYALELLAAYAWEQGCGAPDFDLAQGLRAVLRLILQQHQLCVYWTVNYDFEDEAVRSVLLHQLGSQRPVVLDPVDPTNDVSGHIPWPRLKEEAELWLSSPKLGGEAPGHSWNVLPAPLFMTPGHLLDKFIKDFLQPSKGFQDQLGSAVDDICTFLKNDCFQHTATQVQRVVQGGSAAKGTALKNGSDADLILFPSTIRSYASQRDERCRIIREIRKQLEAWQQEKKFEVTFKISKWKVPRVLSFSLKSKNVNESVDFNVLPAFDALGQLPSGSRPRPEVYAELIDLYSSSDLPGGEFSASFTELQRDFIHSRPAKLKGLIRLVKHWYAQCERKMTSKGSLPPKYALELLTVYAWEQGSGAESFGTAQGFRTVLELVTKYQQLCIFWTVNYDFEDEAMRAFLLTQIQKPRPVILDPAEPTGDVGGGNRWCWHFLAKEAKQWLSSPCFRDGTGNPVQPWKVPARVI</sequence>
<dbReference type="GO" id="GO:0070106">
    <property type="term" value="P:interleukin-27-mediated signaling pathway"/>
    <property type="evidence" value="ECO:0007669"/>
    <property type="project" value="Ensembl"/>
</dbReference>
<dbReference type="GO" id="GO:0060337">
    <property type="term" value="P:type I interferon-mediated signaling pathway"/>
    <property type="evidence" value="ECO:0007669"/>
    <property type="project" value="Ensembl"/>
</dbReference>
<dbReference type="InterPro" id="IPR018952">
    <property type="entry name" value="2-5-oligoAdlate_synth_1_dom2/C"/>
</dbReference>
<protein>
    <recommendedName>
        <fullName evidence="2">2'-5' oligoadenylate synthase</fullName>
        <ecNumber evidence="2">2.7.7.84</ecNumber>
    </recommendedName>
</protein>
<keyword evidence="4" id="KW-0808">Transferase</keyword>
<proteinExistence type="inferred from homology"/>
<dbReference type="OrthoDB" id="1885901at2759"/>
<evidence type="ECO:0000313" key="10">
    <source>
        <dbReference type="Proteomes" id="UP000694564"/>
    </source>
</evidence>
<dbReference type="Gene3D" id="3.30.460.10">
    <property type="entry name" value="Beta Polymerase, domain 2"/>
    <property type="match status" value="2"/>
</dbReference>
<keyword evidence="3" id="KW-0399">Innate immunity</keyword>
<feature type="domain" description="2'-5'-oligoadenylate synthetase 1" evidence="8">
    <location>
        <begin position="152"/>
        <end position="334"/>
    </location>
</feature>
<evidence type="ECO:0000259" key="8">
    <source>
        <dbReference type="Pfam" id="PF10421"/>
    </source>
</evidence>
<dbReference type="GO" id="GO:0042742">
    <property type="term" value="P:defense response to bacterium"/>
    <property type="evidence" value="ECO:0007669"/>
    <property type="project" value="Ensembl"/>
</dbReference>
<dbReference type="GO" id="GO:0016020">
    <property type="term" value="C:membrane"/>
    <property type="evidence" value="ECO:0007669"/>
    <property type="project" value="TreeGrafter"/>
</dbReference>
<evidence type="ECO:0000313" key="9">
    <source>
        <dbReference type="Ensembl" id="ENSSVLP00005018907.1"/>
    </source>
</evidence>
<keyword evidence="6" id="KW-0694">RNA-binding</keyword>
<evidence type="ECO:0000256" key="2">
    <source>
        <dbReference type="ARBA" id="ARBA00012577"/>
    </source>
</evidence>
<dbReference type="Ensembl" id="ENSSVLT00005021042.1">
    <property type="protein sequence ID" value="ENSSVLP00005018907.1"/>
    <property type="gene ID" value="ENSSVLG00005015095.1"/>
</dbReference>
<dbReference type="InterPro" id="IPR006117">
    <property type="entry name" value="2-5OAS_C_CS"/>
</dbReference>
<dbReference type="GeneTree" id="ENSGT00510000046406"/>
<organism evidence="9 10">
    <name type="scientific">Sciurus vulgaris</name>
    <name type="common">Eurasian red squirrel</name>
    <dbReference type="NCBI Taxonomy" id="55149"/>
    <lineage>
        <taxon>Eukaryota</taxon>
        <taxon>Metazoa</taxon>
        <taxon>Chordata</taxon>
        <taxon>Craniata</taxon>
        <taxon>Vertebrata</taxon>
        <taxon>Euteleostomi</taxon>
        <taxon>Mammalia</taxon>
        <taxon>Eutheria</taxon>
        <taxon>Euarchontoglires</taxon>
        <taxon>Glires</taxon>
        <taxon>Rodentia</taxon>
        <taxon>Sciuromorpha</taxon>
        <taxon>Sciuridae</taxon>
        <taxon>Sciurinae</taxon>
        <taxon>Sciurini</taxon>
        <taxon>Sciurus</taxon>
    </lineage>
</organism>
<dbReference type="GO" id="GO:0005654">
    <property type="term" value="C:nucleoplasm"/>
    <property type="evidence" value="ECO:0007669"/>
    <property type="project" value="TreeGrafter"/>
</dbReference>
<dbReference type="Pfam" id="PF10421">
    <property type="entry name" value="OAS1_C"/>
    <property type="match status" value="2"/>
</dbReference>
<dbReference type="GO" id="GO:0032760">
    <property type="term" value="P:positive regulation of tumor necrosis factor production"/>
    <property type="evidence" value="ECO:0007669"/>
    <property type="project" value="Ensembl"/>
</dbReference>
<dbReference type="GO" id="GO:0001730">
    <property type="term" value="F:2'-5'-oligoadenylate synthetase activity"/>
    <property type="evidence" value="ECO:0007669"/>
    <property type="project" value="UniProtKB-EC"/>
</dbReference>
<accession>A0A8D2D3K3</accession>
<dbReference type="CDD" id="cd05400">
    <property type="entry name" value="NT_2-5OAS_ClassI-CCAase"/>
    <property type="match status" value="1"/>
</dbReference>
<gene>
    <name evidence="9" type="primary">OAS2</name>
</gene>
<evidence type="ECO:0000256" key="7">
    <source>
        <dbReference type="ARBA" id="ARBA00023118"/>
    </source>
</evidence>
<dbReference type="GO" id="GO:0045071">
    <property type="term" value="P:negative regulation of viral genome replication"/>
    <property type="evidence" value="ECO:0007669"/>
    <property type="project" value="TreeGrafter"/>
</dbReference>
<dbReference type="Proteomes" id="UP000694564">
    <property type="component" value="Chromosome 8"/>
</dbReference>
<dbReference type="GO" id="GO:0003725">
    <property type="term" value="F:double-stranded RNA binding"/>
    <property type="evidence" value="ECO:0007669"/>
    <property type="project" value="Ensembl"/>
</dbReference>
<dbReference type="Gene3D" id="1.10.1410.20">
    <property type="entry name" value="2'-5'-oligoadenylate synthetase 1, domain 2"/>
    <property type="match status" value="2"/>
</dbReference>
<evidence type="ECO:0000256" key="5">
    <source>
        <dbReference type="ARBA" id="ARBA00022859"/>
    </source>
</evidence>
<reference evidence="9" key="1">
    <citation type="submission" date="2025-08" db="UniProtKB">
        <authorList>
            <consortium name="Ensembl"/>
        </authorList>
    </citation>
    <scope>IDENTIFICATION</scope>
</reference>
<dbReference type="GO" id="GO:0032728">
    <property type="term" value="P:positive regulation of interferon-beta production"/>
    <property type="evidence" value="ECO:0007669"/>
    <property type="project" value="Ensembl"/>
</dbReference>